<dbReference type="GO" id="GO:0043813">
    <property type="term" value="F:phosphatidylinositol-3,5-bisphosphate 5-phosphatase activity"/>
    <property type="evidence" value="ECO:0007669"/>
    <property type="project" value="TreeGrafter"/>
</dbReference>
<evidence type="ECO:0000256" key="4">
    <source>
        <dbReference type="ARBA" id="ARBA00022801"/>
    </source>
</evidence>
<dbReference type="OMA" id="QHPCFEL"/>
<feature type="compositionally biased region" description="Low complexity" evidence="5">
    <location>
        <begin position="1008"/>
        <end position="1031"/>
    </location>
</feature>
<dbReference type="PROSITE" id="PS50275">
    <property type="entry name" value="SAC"/>
    <property type="match status" value="1"/>
</dbReference>
<gene>
    <name evidence="7" type="ORF">CAWG_05423</name>
</gene>
<dbReference type="FunFam" id="3.60.10.10:FF:000164">
    <property type="entry name" value="Phosphatidylinositol 4,5-bisphosphate 5-phosphatase, putative"/>
    <property type="match status" value="1"/>
</dbReference>
<dbReference type="PaxDb" id="5476-C4YTD4"/>
<dbReference type="SUPFAM" id="SSF56219">
    <property type="entry name" value="DNase I-like"/>
    <property type="match status" value="1"/>
</dbReference>
<accession>C4YTD4</accession>
<dbReference type="InterPro" id="IPR046985">
    <property type="entry name" value="IP5"/>
</dbReference>
<dbReference type="GO" id="GO:0016020">
    <property type="term" value="C:membrane"/>
    <property type="evidence" value="ECO:0007669"/>
    <property type="project" value="TreeGrafter"/>
</dbReference>
<dbReference type="Gene3D" id="3.60.10.10">
    <property type="entry name" value="Endonuclease/exonuclease/phosphatase"/>
    <property type="match status" value="1"/>
</dbReference>
<protein>
    <recommendedName>
        <fullName evidence="3">phosphoinositide 5-phosphatase</fullName>
        <ecNumber evidence="3">3.1.3.36</ecNumber>
    </recommendedName>
</protein>
<organism evidence="7 8">
    <name type="scientific">Candida albicans (strain WO-1)</name>
    <name type="common">Yeast</name>
    <dbReference type="NCBI Taxonomy" id="294748"/>
    <lineage>
        <taxon>Eukaryota</taxon>
        <taxon>Fungi</taxon>
        <taxon>Dikarya</taxon>
        <taxon>Ascomycota</taxon>
        <taxon>Saccharomycotina</taxon>
        <taxon>Pichiomycetes</taxon>
        <taxon>Debaryomycetaceae</taxon>
        <taxon>Candida/Lodderomyces clade</taxon>
        <taxon>Candida</taxon>
    </lineage>
</organism>
<reference evidence="7 8" key="1">
    <citation type="journal article" date="2009" name="Nature">
        <title>Evolution of pathogenicity and sexual reproduction in eight Candida genomes.</title>
        <authorList>
            <person name="Butler G."/>
            <person name="Rasmussen M.D."/>
            <person name="Lin M.F."/>
            <person name="Santos M.A."/>
            <person name="Sakthikumar S."/>
            <person name="Munro C.A."/>
            <person name="Rheinbay E."/>
            <person name="Grabherr M."/>
            <person name="Forche A."/>
            <person name="Reedy J.L."/>
            <person name="Agrafioti I."/>
            <person name="Arnaud M.B."/>
            <person name="Bates S."/>
            <person name="Brown A.J."/>
            <person name="Brunke S."/>
            <person name="Costanzo M.C."/>
            <person name="Fitzpatrick D.A."/>
            <person name="de Groot P.W."/>
            <person name="Harris D."/>
            <person name="Hoyer L.L."/>
            <person name="Hube B."/>
            <person name="Klis F.M."/>
            <person name="Kodira C."/>
            <person name="Lennard N."/>
            <person name="Logue M.E."/>
            <person name="Martin R."/>
            <person name="Neiman A.M."/>
            <person name="Nikolaou E."/>
            <person name="Quail M.A."/>
            <person name="Quinn J."/>
            <person name="Santos M.C."/>
            <person name="Schmitzberger F.F."/>
            <person name="Sherlock G."/>
            <person name="Shah P."/>
            <person name="Silverstein K.A."/>
            <person name="Skrzypek M.S."/>
            <person name="Soll D."/>
            <person name="Staggs R."/>
            <person name="Stansfield I."/>
            <person name="Stumpf M.P."/>
            <person name="Sudbery P.E."/>
            <person name="Srikantha T."/>
            <person name="Zeng Q."/>
            <person name="Berman J."/>
            <person name="Berriman M."/>
            <person name="Heitman J."/>
            <person name="Gow N.A."/>
            <person name="Lorenz M.C."/>
            <person name="Birren B.W."/>
            <person name="Kellis M."/>
            <person name="Cuomo C.A."/>
        </authorList>
    </citation>
    <scope>NUCLEOTIDE SEQUENCE [LARGE SCALE GENOMIC DNA]</scope>
    <source>
        <strain evidence="7 8">WO-1</strain>
    </source>
</reference>
<dbReference type="GO" id="GO:0004439">
    <property type="term" value="F:phosphatidylinositol-4,5-bisphosphate 5-phosphatase activity"/>
    <property type="evidence" value="ECO:0007669"/>
    <property type="project" value="UniProtKB-EC"/>
</dbReference>
<dbReference type="AlphaFoldDB" id="C4YTD4"/>
<dbReference type="Pfam" id="PF22669">
    <property type="entry name" value="Exo_endo_phos2"/>
    <property type="match status" value="1"/>
</dbReference>
<evidence type="ECO:0000313" key="7">
    <source>
        <dbReference type="EMBL" id="EEQ46875.1"/>
    </source>
</evidence>
<feature type="compositionally biased region" description="Basic and acidic residues" evidence="5">
    <location>
        <begin position="1070"/>
        <end position="1105"/>
    </location>
</feature>
<dbReference type="SMART" id="SM00128">
    <property type="entry name" value="IPPc"/>
    <property type="match status" value="1"/>
</dbReference>
<dbReference type="InterPro" id="IPR000300">
    <property type="entry name" value="IPPc"/>
</dbReference>
<dbReference type="InterPro" id="IPR036691">
    <property type="entry name" value="Endo/exonu/phosph_ase_sf"/>
</dbReference>
<dbReference type="EC" id="3.1.3.36" evidence="3"/>
<dbReference type="EMBL" id="CM000313">
    <property type="protein sequence ID" value="EEQ46875.1"/>
    <property type="molecule type" value="Genomic_DNA"/>
</dbReference>
<dbReference type="Pfam" id="PF02383">
    <property type="entry name" value="Syja_N"/>
    <property type="match status" value="1"/>
</dbReference>
<feature type="domain" description="SAC" evidence="6">
    <location>
        <begin position="152"/>
        <end position="492"/>
    </location>
</feature>
<dbReference type="InterPro" id="IPR002013">
    <property type="entry name" value="SAC_dom"/>
</dbReference>
<evidence type="ECO:0000259" key="6">
    <source>
        <dbReference type="PROSITE" id="PS50275"/>
    </source>
</evidence>
<evidence type="ECO:0000256" key="5">
    <source>
        <dbReference type="SAM" id="MobiDB-lite"/>
    </source>
</evidence>
<keyword evidence="8" id="KW-1185">Reference proteome</keyword>
<proteinExistence type="inferred from homology"/>
<dbReference type="PANTHER" id="PTHR11200">
    <property type="entry name" value="INOSITOL 5-PHOSPHATASE"/>
    <property type="match status" value="1"/>
</dbReference>
<feature type="compositionally biased region" description="Low complexity" evidence="5">
    <location>
        <begin position="1054"/>
        <end position="1068"/>
    </location>
</feature>
<comment type="similarity">
    <text evidence="1">Belongs to the synaptojanin family.</text>
</comment>
<dbReference type="GO" id="GO:0046856">
    <property type="term" value="P:phosphatidylinositol dephosphorylation"/>
    <property type="evidence" value="ECO:0007669"/>
    <property type="project" value="InterPro"/>
</dbReference>
<dbReference type="VEuPathDB" id="FungiDB:CAWG_05423"/>
<feature type="compositionally biased region" description="Low complexity" evidence="5">
    <location>
        <begin position="970"/>
        <end position="984"/>
    </location>
</feature>
<feature type="compositionally biased region" description="Low complexity" evidence="5">
    <location>
        <begin position="920"/>
        <end position="954"/>
    </location>
</feature>
<dbReference type="OrthoDB" id="405996at2759"/>
<dbReference type="GO" id="GO:0005737">
    <property type="term" value="C:cytoplasm"/>
    <property type="evidence" value="ECO:0007669"/>
    <property type="project" value="TreeGrafter"/>
</dbReference>
<keyword evidence="4" id="KW-0378">Hydrolase</keyword>
<evidence type="ECO:0000256" key="2">
    <source>
        <dbReference type="ARBA" id="ARBA00009678"/>
    </source>
</evidence>
<dbReference type="HOGENOM" id="CLU_003016_2_0_1"/>
<comment type="similarity">
    <text evidence="2">In the central section; belongs to the inositol 1,4,5-trisphosphate 5-phosphatase family.</text>
</comment>
<dbReference type="Proteomes" id="UP000001429">
    <property type="component" value="Chromosome 7"/>
</dbReference>
<evidence type="ECO:0000313" key="8">
    <source>
        <dbReference type="Proteomes" id="UP000001429"/>
    </source>
</evidence>
<sequence length="1143" mass="127995">MKLLYKEHPRTLVLYSDTFSLSFRIKSSKELDSKKPTVNVDLIPNTNITKEQGYRTLIRRDVFGCLGLIYVEDQIYLAIITGALTNVARPIENETVDKIYSVDFVSLNNDDWDFVELDSSGYPIVVNEEQDDDDNNITSDRYARVQHPCFELRKLLSNGSFYYSNDFDLTSLLQNRGVSSPDTRINSIDHYKPEYMWNSFLMDELIHFRSNLDTYNQLILDDNRFLTTVIRGFAKTTPIGSHGDSLTIISKQSWKRAGTRYNTRGIDDNGNVANFVETEYIYYNPSKSSIFTFTQIRGSVPTFWEQDSSLMNPKITLTRSTQATQPVFNKHFGDILQSYGVCHIVDLLSKTKSSEVQISQRYQQLYNHCDKKEEIDYTAFDFHHETKIAGGFAGATKILPYLQDSLNSFGWFTYDMNRQEVITRQDGIFRVNCLDCLDRTNLIEQVICRSVLENILTNQGIYNNRMAFEGMIQKHNTLWADNGDAISQIYTGTNALKSSFSRSGKMNFAGALSDVTKSVSRMYQNTFVDGKKQSTIDILVGVDGRNSRKVKVYNPASEYIKSKLKEQENSFTSFENVKIFTGTYNVNAFNPLMTKNIDLTSWLFPSSVQNGDGSLPDMYAIGLQELIELNASSILNADGSRALQWSQLLNEQLNSFQMDEEYVLLRTESIATMALFLYVKKSKVSYVTRVAGSSKKTGLGGMAANKGACGIRCLFGTTSFAFVTCHLAAGTLAVTERYNDYSTIMQGLVFPRNYYIKDHDHVIWFGDLNYRIDIPNLECRQLVANGAYKELLENDQLTRERRDRGAFNEFKEGLVKFPPTYKFDKYTNDYDTSEKQRTPSWTDRVLFLSDKKLTTTNPLKLLKYDSAIDVLYSDHKAVYASFETTAKIINEQIKKNKLNEIISSLSFKKITPSPSPSPAPLTTSSSTTTTTTTTTMSRTSSLTRSSTSILTPTPVSAGGTTDLIHGLGQTTTTTTNTTTTTLSSVPPPPPPARRAMTTPSTIPPIGFSSTPLIPSPLSSNRSSPAPSINSSSEKKHDTKPPIPPMKRNTTLNDIKLSSSSLTNSIKSGKVSKDDSDVDTMKKLDVKPMIPKKPENLKSIHKDGKLDNNGNSTSQNTNGGESGGGGVATPKSMASWQPLVPGRK</sequence>
<evidence type="ECO:0000256" key="1">
    <source>
        <dbReference type="ARBA" id="ARBA00008943"/>
    </source>
</evidence>
<feature type="compositionally biased region" description="Low complexity" evidence="5">
    <location>
        <begin position="1107"/>
        <end position="1118"/>
    </location>
</feature>
<evidence type="ECO:0000256" key="3">
    <source>
        <dbReference type="ARBA" id="ARBA00013044"/>
    </source>
</evidence>
<feature type="region of interest" description="Disordered" evidence="5">
    <location>
        <begin position="909"/>
        <end position="1143"/>
    </location>
</feature>
<name>C4YTD4_CANAW</name>
<dbReference type="PANTHER" id="PTHR11200:SF257">
    <property type="entry name" value="PHOSPHOINOSITIDE 5-PHOSPHATASE"/>
    <property type="match status" value="1"/>
</dbReference>